<evidence type="ECO:0000256" key="4">
    <source>
        <dbReference type="ARBA" id="ARBA00023136"/>
    </source>
</evidence>
<dbReference type="AlphaFoldDB" id="A0A8H6SNG5"/>
<name>A0A8H6SNG5_9AGAR</name>
<feature type="transmembrane region" description="Helical" evidence="5">
    <location>
        <begin position="65"/>
        <end position="85"/>
    </location>
</feature>
<dbReference type="GO" id="GO:0016020">
    <property type="term" value="C:membrane"/>
    <property type="evidence" value="ECO:0007669"/>
    <property type="project" value="UniProtKB-SubCell"/>
</dbReference>
<keyword evidence="2 5" id="KW-0812">Transmembrane</keyword>
<dbReference type="Gene3D" id="1.20.1280.290">
    <property type="match status" value="2"/>
</dbReference>
<dbReference type="RefSeq" id="XP_037219030.1">
    <property type="nucleotide sequence ID" value="XM_037363386.1"/>
</dbReference>
<evidence type="ECO:0000313" key="6">
    <source>
        <dbReference type="EMBL" id="KAF7301030.1"/>
    </source>
</evidence>
<feature type="transmembrane region" description="Helical" evidence="5">
    <location>
        <begin position="97"/>
        <end position="119"/>
    </location>
</feature>
<comment type="subcellular location">
    <subcellularLocation>
        <location evidence="1">Membrane</location>
        <topology evidence="1">Multi-pass membrane protein</topology>
    </subcellularLocation>
</comment>
<proteinExistence type="predicted"/>
<gene>
    <name evidence="6" type="ORF">MIND_00666800</name>
</gene>
<keyword evidence="4 5" id="KW-0472">Membrane</keyword>
<evidence type="ECO:0000256" key="3">
    <source>
        <dbReference type="ARBA" id="ARBA00022989"/>
    </source>
</evidence>
<accession>A0A8H6SNG5</accession>
<evidence type="ECO:0000256" key="5">
    <source>
        <dbReference type="SAM" id="Phobius"/>
    </source>
</evidence>
<comment type="caution">
    <text evidence="6">The sequence shown here is derived from an EMBL/GenBank/DDBJ whole genome shotgun (WGS) entry which is preliminary data.</text>
</comment>
<sequence>MPANRVAENVFGTMGTICWTVQLTPQVWKSYRDKSTQGLSPWLVLCWGISAGFFGVYAIVQNLNIPLIIQPQLFGLLCMVSWGQCQYYGSPRPKRHSLLLGLAALLLLGGVEAAMVFSIRPSMNPRAIMFFGIFSSVLLALGLLAQYYEIYQRKEVVGVSILFMTIDLMGGVFSDLSLVFKPKFDGIAAISYSIVIAMDAGVILSALLLNPRARRRRRRVEDGEIRGVENRSLS</sequence>
<keyword evidence="3 5" id="KW-1133">Transmembrane helix</keyword>
<feature type="transmembrane region" description="Helical" evidence="5">
    <location>
        <begin position="125"/>
        <end position="144"/>
    </location>
</feature>
<dbReference type="EMBL" id="JACAZF010000006">
    <property type="protein sequence ID" value="KAF7301030.1"/>
    <property type="molecule type" value="Genomic_DNA"/>
</dbReference>
<dbReference type="InterPro" id="IPR051415">
    <property type="entry name" value="LAAT-1"/>
</dbReference>
<dbReference type="PANTHER" id="PTHR16201:SF37">
    <property type="entry name" value="PQ-LOOP REPEAT-CONTAINING PROTEIN"/>
    <property type="match status" value="1"/>
</dbReference>
<feature type="transmembrane region" description="Helical" evidence="5">
    <location>
        <begin position="186"/>
        <end position="209"/>
    </location>
</feature>
<dbReference type="OrthoDB" id="407617at2759"/>
<evidence type="ECO:0008006" key="8">
    <source>
        <dbReference type="Google" id="ProtNLM"/>
    </source>
</evidence>
<feature type="transmembrane region" description="Helical" evidence="5">
    <location>
        <begin position="156"/>
        <end position="180"/>
    </location>
</feature>
<dbReference type="Pfam" id="PF04193">
    <property type="entry name" value="PQ-loop"/>
    <property type="match status" value="2"/>
</dbReference>
<dbReference type="SMART" id="SM00679">
    <property type="entry name" value="CTNS"/>
    <property type="match status" value="2"/>
</dbReference>
<dbReference type="PANTHER" id="PTHR16201">
    <property type="entry name" value="SEVEN TRANSMEMBRANE PROTEIN 1-RELATED"/>
    <property type="match status" value="1"/>
</dbReference>
<feature type="transmembrane region" description="Helical" evidence="5">
    <location>
        <begin position="39"/>
        <end position="59"/>
    </location>
</feature>
<dbReference type="InterPro" id="IPR006603">
    <property type="entry name" value="PQ-loop_rpt"/>
</dbReference>
<reference evidence="6" key="1">
    <citation type="submission" date="2020-05" db="EMBL/GenBank/DDBJ databases">
        <title>Mycena genomes resolve the evolution of fungal bioluminescence.</title>
        <authorList>
            <person name="Tsai I.J."/>
        </authorList>
    </citation>
    <scope>NUCLEOTIDE SEQUENCE</scope>
    <source>
        <strain evidence="6">171206Taipei</strain>
    </source>
</reference>
<keyword evidence="7" id="KW-1185">Reference proteome</keyword>
<dbReference type="GeneID" id="59345902"/>
<organism evidence="6 7">
    <name type="scientific">Mycena indigotica</name>
    <dbReference type="NCBI Taxonomy" id="2126181"/>
    <lineage>
        <taxon>Eukaryota</taxon>
        <taxon>Fungi</taxon>
        <taxon>Dikarya</taxon>
        <taxon>Basidiomycota</taxon>
        <taxon>Agaricomycotina</taxon>
        <taxon>Agaricomycetes</taxon>
        <taxon>Agaricomycetidae</taxon>
        <taxon>Agaricales</taxon>
        <taxon>Marasmiineae</taxon>
        <taxon>Mycenaceae</taxon>
        <taxon>Mycena</taxon>
    </lineage>
</organism>
<evidence type="ECO:0000256" key="1">
    <source>
        <dbReference type="ARBA" id="ARBA00004141"/>
    </source>
</evidence>
<protein>
    <recommendedName>
        <fullName evidence="8">PQ-loop-domain-containing protein</fullName>
    </recommendedName>
</protein>
<dbReference type="Proteomes" id="UP000636479">
    <property type="component" value="Unassembled WGS sequence"/>
</dbReference>
<evidence type="ECO:0000256" key="2">
    <source>
        <dbReference type="ARBA" id="ARBA00022692"/>
    </source>
</evidence>
<evidence type="ECO:0000313" key="7">
    <source>
        <dbReference type="Proteomes" id="UP000636479"/>
    </source>
</evidence>